<reference evidence="5 6" key="1">
    <citation type="journal article" date="2016" name="Sci. Rep.">
        <title>Metabolic traits of an uncultured archaeal lineage -MSBL1- from brine pools of the Red Sea.</title>
        <authorList>
            <person name="Mwirichia R."/>
            <person name="Alam I."/>
            <person name="Rashid M."/>
            <person name="Vinu M."/>
            <person name="Ba-Alawi W."/>
            <person name="Anthony Kamau A."/>
            <person name="Kamanda Ngugi D."/>
            <person name="Goker M."/>
            <person name="Klenk H.P."/>
            <person name="Bajic V."/>
            <person name="Stingl U."/>
        </authorList>
    </citation>
    <scope>NUCLEOTIDE SEQUENCE [LARGE SCALE GENOMIC DNA]</scope>
    <source>
        <strain evidence="5">SCGC-AAA259M10</strain>
    </source>
</reference>
<dbReference type="PROSITE" id="PS00666">
    <property type="entry name" value="DHDPS_2"/>
    <property type="match status" value="1"/>
</dbReference>
<evidence type="ECO:0000256" key="2">
    <source>
        <dbReference type="ARBA" id="ARBA00023270"/>
    </source>
</evidence>
<dbReference type="PRINTS" id="PR00146">
    <property type="entry name" value="DHPICSNTHASE"/>
</dbReference>
<dbReference type="EMBL" id="LHXU01000073">
    <property type="protein sequence ID" value="KXA99124.1"/>
    <property type="molecule type" value="Genomic_DNA"/>
</dbReference>
<dbReference type="PANTHER" id="PTHR12128:SF66">
    <property type="entry name" value="4-HYDROXY-2-OXOGLUTARATE ALDOLASE, MITOCHONDRIAL"/>
    <property type="match status" value="1"/>
</dbReference>
<evidence type="ECO:0000256" key="1">
    <source>
        <dbReference type="ARBA" id="ARBA00023239"/>
    </source>
</evidence>
<dbReference type="InterPro" id="IPR013785">
    <property type="entry name" value="Aldolase_TIM"/>
</dbReference>
<dbReference type="InterPro" id="IPR002220">
    <property type="entry name" value="DapA-like"/>
</dbReference>
<dbReference type="Pfam" id="PF00701">
    <property type="entry name" value="DHDPS"/>
    <property type="match status" value="1"/>
</dbReference>
<dbReference type="PANTHER" id="PTHR12128">
    <property type="entry name" value="DIHYDRODIPICOLINATE SYNTHASE"/>
    <property type="match status" value="1"/>
</dbReference>
<dbReference type="SUPFAM" id="SSF51569">
    <property type="entry name" value="Aldolase"/>
    <property type="match status" value="1"/>
</dbReference>
<keyword evidence="2" id="KW-0704">Schiff base</keyword>
<name>A0A133UY73_9EURY</name>
<dbReference type="Proteomes" id="UP000070341">
    <property type="component" value="Unassembled WGS sequence"/>
</dbReference>
<evidence type="ECO:0000256" key="3">
    <source>
        <dbReference type="PIRSR" id="PIRSR001365-1"/>
    </source>
</evidence>
<evidence type="ECO:0000313" key="6">
    <source>
        <dbReference type="Proteomes" id="UP000070341"/>
    </source>
</evidence>
<organism evidence="5 6">
    <name type="scientific">candidate division MSBL1 archaeon SCGC-AAA259M10</name>
    <dbReference type="NCBI Taxonomy" id="1698270"/>
    <lineage>
        <taxon>Archaea</taxon>
        <taxon>Methanobacteriati</taxon>
        <taxon>Methanobacteriota</taxon>
        <taxon>candidate division MSBL1</taxon>
    </lineage>
</organism>
<comment type="caution">
    <text evidence="5">The sequence shown here is derived from an EMBL/GenBank/DDBJ whole genome shotgun (WGS) entry which is preliminary data.</text>
</comment>
<feature type="active site" description="Schiff-base intermediate with substrate" evidence="3">
    <location>
        <position position="170"/>
    </location>
</feature>
<dbReference type="GO" id="GO:0044281">
    <property type="term" value="P:small molecule metabolic process"/>
    <property type="evidence" value="ECO:0007669"/>
    <property type="project" value="UniProtKB-ARBA"/>
</dbReference>
<dbReference type="SMART" id="SM01130">
    <property type="entry name" value="DHDPS"/>
    <property type="match status" value="1"/>
</dbReference>
<dbReference type="GO" id="GO:0008675">
    <property type="term" value="F:2-dehydro-3-deoxy-phosphogluconate aldolase activity"/>
    <property type="evidence" value="ECO:0007669"/>
    <property type="project" value="UniProtKB-ARBA"/>
</dbReference>
<dbReference type="Gene3D" id="3.20.20.70">
    <property type="entry name" value="Aldolase class I"/>
    <property type="match status" value="1"/>
</dbReference>
<keyword evidence="1" id="KW-0456">Lyase</keyword>
<evidence type="ECO:0000256" key="4">
    <source>
        <dbReference type="PIRSR" id="PIRSR001365-2"/>
    </source>
</evidence>
<feature type="binding site" evidence="4">
    <location>
        <position position="50"/>
    </location>
    <ligand>
        <name>pyruvate</name>
        <dbReference type="ChEBI" id="CHEBI:15361"/>
    </ligand>
</feature>
<accession>A0A133UY73</accession>
<feature type="binding site" evidence="4">
    <location>
        <position position="217"/>
    </location>
    <ligand>
        <name>pyruvate</name>
        <dbReference type="ChEBI" id="CHEBI:15361"/>
    </ligand>
</feature>
<sequence>MSEFEPEGIYPALPTPISEDGTINYGASEEHIRYLEEEGGVQGVVPAGCTGHAATLGDRGGIFDEHVEYIARVSEMTDLPVIGGTGMNSTRQTIELASEVEKEADVDAHLVISPYQNCPPQDLIVEHYRILADELKEPLIAYNVPGRTGRNIEADTTMQLAEIEGVIGMKEASLDYEQIHEIGHRIQGRDDIESFNLGSGDDSANHFVFEQGGTFGISVSGNVHPEAVVEVWEKGYREQNHQAAFERNRELMPLHDAMFQAGEKNPLSVQYALNLMGFDFGTPRMPLSREPREDEEYQNQAELREVLDGFDLL</sequence>
<dbReference type="InterPro" id="IPR020625">
    <property type="entry name" value="Schiff_base-form_aldolases_AS"/>
</dbReference>
<evidence type="ECO:0008006" key="7">
    <source>
        <dbReference type="Google" id="ProtNLM"/>
    </source>
</evidence>
<protein>
    <recommendedName>
        <fullName evidence="7">4-hydroxy-tetrahydrodipicolinate synthase</fullName>
    </recommendedName>
</protein>
<gene>
    <name evidence="5" type="ORF">AKJ40_03885</name>
</gene>
<dbReference type="AlphaFoldDB" id="A0A133UY73"/>
<dbReference type="GO" id="GO:0008840">
    <property type="term" value="F:4-hydroxy-tetrahydrodipicolinate synthase activity"/>
    <property type="evidence" value="ECO:0007669"/>
    <property type="project" value="TreeGrafter"/>
</dbReference>
<dbReference type="PIRSF" id="PIRSF001365">
    <property type="entry name" value="DHDPS"/>
    <property type="match status" value="1"/>
</dbReference>
<keyword evidence="6" id="KW-1185">Reference proteome</keyword>
<proteinExistence type="predicted"/>
<evidence type="ECO:0000313" key="5">
    <source>
        <dbReference type="EMBL" id="KXA99124.1"/>
    </source>
</evidence>
<feature type="active site" description="Proton donor/acceptor" evidence="3">
    <location>
        <position position="142"/>
    </location>
</feature>